<reference evidence="2" key="1">
    <citation type="submission" date="2022-04" db="EMBL/GenBank/DDBJ databases">
        <title>A functionally conserved STORR gene fusion in Papaver species that diverged 16.8 million years ago.</title>
        <authorList>
            <person name="Catania T."/>
        </authorList>
    </citation>
    <scope>NUCLEOTIDE SEQUENCE</scope>
    <source>
        <strain evidence="2">S-188037</strain>
    </source>
</reference>
<feature type="compositionally biased region" description="Acidic residues" evidence="1">
    <location>
        <begin position="132"/>
        <end position="144"/>
    </location>
</feature>
<gene>
    <name evidence="2" type="ORF">MKW98_031111</name>
</gene>
<sequence>MVNKKVNNEAKSSKSVPSPKKVVNKQAKSVHLSPFKILLKDKSKKYHDKQTPKKKKKSSEHPDSGKSPRRSSPRNHIMLKRLLQHDHRLEKLKVHEVVNKQKTAKRKLYLGPCPNVQLRNVNDTLAYLQDDEEDEYDEQEEKENEEAKPKTKYVPRGPTRMIALGLTAYKKGKEVVSFNNKDHPIGDPSVHLASVLGVLVRRNIPLKHKDWRLVPKEAKDNIWAIVMEEEKEKRLATLKPDNDTINEWEEFVRHVCSEEFKKYTTPHTISRKGYMRLEPKELNTEEEIDRVELWKVGHKHKEGKEPNLGVVEALEKIEREVEEHGADVGSSVTDDLLARALGDEKLGKLRGIGYEATKTKMAVKTHYKKIIKECRDSMKEVNERLALLEEKTSSCVCRGGSHLHSVSPKSGNASNVIASISRTVPHHKNDSPISRPRVEEMLGNGKDCRLLSWYNENEVVADAIIAETDPKMEFHGMPIGFAAYKVTVITSHVDDAILYKQTGELKRVIEAVGTYTT</sequence>
<dbReference type="AlphaFoldDB" id="A0AAD4SUY4"/>
<evidence type="ECO:0008006" key="4">
    <source>
        <dbReference type="Google" id="ProtNLM"/>
    </source>
</evidence>
<dbReference type="PANTHER" id="PTHR33018:SF34">
    <property type="entry name" value="OS02G0472350 PROTEIN"/>
    <property type="match status" value="1"/>
</dbReference>
<feature type="region of interest" description="Disordered" evidence="1">
    <location>
        <begin position="1"/>
        <end position="76"/>
    </location>
</feature>
<feature type="compositionally biased region" description="Basic and acidic residues" evidence="1">
    <location>
        <begin position="1"/>
        <end position="12"/>
    </location>
</feature>
<feature type="compositionally biased region" description="Basic residues" evidence="1">
    <location>
        <begin position="67"/>
        <end position="76"/>
    </location>
</feature>
<keyword evidence="3" id="KW-1185">Reference proteome</keyword>
<evidence type="ECO:0000256" key="1">
    <source>
        <dbReference type="SAM" id="MobiDB-lite"/>
    </source>
</evidence>
<protein>
    <recommendedName>
        <fullName evidence="4">Transposase Tnp1/En/Spm-like domain-containing protein</fullName>
    </recommendedName>
</protein>
<feature type="region of interest" description="Disordered" evidence="1">
    <location>
        <begin position="132"/>
        <end position="155"/>
    </location>
</feature>
<comment type="caution">
    <text evidence="2">The sequence shown here is derived from an EMBL/GenBank/DDBJ whole genome shotgun (WGS) entry which is preliminary data.</text>
</comment>
<feature type="compositionally biased region" description="Basic residues" evidence="1">
    <location>
        <begin position="42"/>
        <end position="58"/>
    </location>
</feature>
<dbReference type="EMBL" id="JAJJMB010008256">
    <property type="protein sequence ID" value="KAI3924860.1"/>
    <property type="molecule type" value="Genomic_DNA"/>
</dbReference>
<accession>A0AAD4SUY4</accession>
<dbReference type="Proteomes" id="UP001202328">
    <property type="component" value="Unassembled WGS sequence"/>
</dbReference>
<evidence type="ECO:0000313" key="3">
    <source>
        <dbReference type="Proteomes" id="UP001202328"/>
    </source>
</evidence>
<name>A0AAD4SUY4_9MAGN</name>
<dbReference type="PANTHER" id="PTHR33018">
    <property type="entry name" value="OS10G0338966 PROTEIN-RELATED"/>
    <property type="match status" value="1"/>
</dbReference>
<organism evidence="2 3">
    <name type="scientific">Papaver atlanticum</name>
    <dbReference type="NCBI Taxonomy" id="357466"/>
    <lineage>
        <taxon>Eukaryota</taxon>
        <taxon>Viridiplantae</taxon>
        <taxon>Streptophyta</taxon>
        <taxon>Embryophyta</taxon>
        <taxon>Tracheophyta</taxon>
        <taxon>Spermatophyta</taxon>
        <taxon>Magnoliopsida</taxon>
        <taxon>Ranunculales</taxon>
        <taxon>Papaveraceae</taxon>
        <taxon>Papaveroideae</taxon>
        <taxon>Papaver</taxon>
    </lineage>
</organism>
<proteinExistence type="predicted"/>
<evidence type="ECO:0000313" key="2">
    <source>
        <dbReference type="EMBL" id="KAI3924860.1"/>
    </source>
</evidence>